<dbReference type="InterPro" id="IPR018119">
    <property type="entry name" value="Strictosidine_synth_cons-reg"/>
</dbReference>
<dbReference type="AlphaFoldDB" id="A0A6S6WV86"/>
<dbReference type="PANTHER" id="PTHR10426">
    <property type="entry name" value="STRICTOSIDINE SYNTHASE-RELATED"/>
    <property type="match status" value="1"/>
</dbReference>
<evidence type="ECO:0000313" key="6">
    <source>
        <dbReference type="EMBL" id="CAB0151340.1"/>
    </source>
</evidence>
<organism evidence="6 7">
    <name type="scientific">Pseudidiomarina piscicola</name>
    <dbReference type="NCBI Taxonomy" id="2614830"/>
    <lineage>
        <taxon>Bacteria</taxon>
        <taxon>Pseudomonadati</taxon>
        <taxon>Pseudomonadota</taxon>
        <taxon>Gammaproteobacteria</taxon>
        <taxon>Alteromonadales</taxon>
        <taxon>Idiomarinaceae</taxon>
        <taxon>Pseudidiomarina</taxon>
    </lineage>
</organism>
<dbReference type="SUPFAM" id="SSF63829">
    <property type="entry name" value="Calcium-dependent phosphotriesterase"/>
    <property type="match status" value="1"/>
</dbReference>
<comment type="similarity">
    <text evidence="1">Belongs to the strictosidine synthase family.</text>
</comment>
<dbReference type="GO" id="GO:0012505">
    <property type="term" value="C:endomembrane system"/>
    <property type="evidence" value="ECO:0007669"/>
    <property type="project" value="TreeGrafter"/>
</dbReference>
<dbReference type="Pfam" id="PF20067">
    <property type="entry name" value="SSL_N"/>
    <property type="match status" value="1"/>
</dbReference>
<dbReference type="GO" id="GO:0016787">
    <property type="term" value="F:hydrolase activity"/>
    <property type="evidence" value="ECO:0007669"/>
    <property type="project" value="TreeGrafter"/>
</dbReference>
<dbReference type="PANTHER" id="PTHR10426:SF88">
    <property type="entry name" value="ADIPOCYTE PLASMA MEMBRANE-ASSOCIATED PROTEIN HEMOMUCIN-RELATED"/>
    <property type="match status" value="1"/>
</dbReference>
<keyword evidence="3" id="KW-0325">Glycoprotein</keyword>
<proteinExistence type="inferred from homology"/>
<dbReference type="Gene3D" id="2.120.10.30">
    <property type="entry name" value="TolB, C-terminal domain"/>
    <property type="match status" value="1"/>
</dbReference>
<name>A0A6S6WV86_9GAMM</name>
<evidence type="ECO:0000256" key="2">
    <source>
        <dbReference type="ARBA" id="ARBA00022553"/>
    </source>
</evidence>
<feature type="transmembrane region" description="Helical" evidence="4">
    <location>
        <begin position="12"/>
        <end position="31"/>
    </location>
</feature>
<dbReference type="InterPro" id="IPR011042">
    <property type="entry name" value="6-blade_b-propeller_TolB-like"/>
</dbReference>
<dbReference type="Proteomes" id="UP000481517">
    <property type="component" value="Unassembled WGS sequence"/>
</dbReference>
<keyword evidence="4" id="KW-0472">Membrane</keyword>
<dbReference type="RefSeq" id="WP_173920714.1">
    <property type="nucleotide sequence ID" value="NZ_CADCXY010000004.1"/>
</dbReference>
<keyword evidence="4" id="KW-0812">Transmembrane</keyword>
<evidence type="ECO:0000313" key="7">
    <source>
        <dbReference type="Proteomes" id="UP000481517"/>
    </source>
</evidence>
<reference evidence="6 7" key="1">
    <citation type="submission" date="2020-02" db="EMBL/GenBank/DDBJ databases">
        <authorList>
            <person name="Rodrigo-Torres L."/>
            <person name="Arahal R. D."/>
            <person name="Lucena T."/>
        </authorList>
    </citation>
    <scope>NUCLEOTIDE SEQUENCE [LARGE SCALE GENOMIC DNA]</scope>
    <source>
        <strain evidence="6 7">CECT 9734</strain>
    </source>
</reference>
<gene>
    <name evidence="6" type="ORF">PSI9734_01729</name>
</gene>
<keyword evidence="7" id="KW-1185">Reference proteome</keyword>
<evidence type="ECO:0000256" key="1">
    <source>
        <dbReference type="ARBA" id="ARBA00009191"/>
    </source>
</evidence>
<dbReference type="Pfam" id="PF03088">
    <property type="entry name" value="Str_synth"/>
    <property type="match status" value="1"/>
</dbReference>
<protein>
    <recommendedName>
        <fullName evidence="5">Strictosidine synthase conserved region domain-containing protein</fullName>
    </recommendedName>
</protein>
<keyword evidence="4" id="KW-1133">Transmembrane helix</keyword>
<sequence>MSKQQRLGDVLRHSIIFVVLVLLAYLLLWPVTIEPRAWNAPRDRGYVGAFTPNQRLQEVERHVLPNSVGPEDIAIDAQGRPVFGVLSGDILRLEADGSFTTLTTTGGRPLGLEFDDDGGLWIADAYQGLMHWSLEKGLELLVTEVDGVAVRYADDVDIAADGTVYFSDASMKFPAASVGTYEASLLDIMEHSGNGRVLAYQPKTGRTYTVQGGLHFANGVAVSHDQQWLLVVETGSYRILKIGIGAHNNGEVVTLIKNLPGFPDNINDAPNGKFWVGLVSPRSEVLDSLSNHPYVRKMIQRLPSFIRPQAKNYGHVIAIDSRGNVVENLQDPAGSYAQVTGAAEVAGRIYLSSLHENAIAVMALKQAD</sequence>
<evidence type="ECO:0000256" key="4">
    <source>
        <dbReference type="SAM" id="Phobius"/>
    </source>
</evidence>
<dbReference type="EMBL" id="CADCXY010000004">
    <property type="protein sequence ID" value="CAB0151340.1"/>
    <property type="molecule type" value="Genomic_DNA"/>
</dbReference>
<evidence type="ECO:0000256" key="3">
    <source>
        <dbReference type="ARBA" id="ARBA00023180"/>
    </source>
</evidence>
<accession>A0A6S6WV86</accession>
<feature type="domain" description="Strictosidine synthase conserved region" evidence="5">
    <location>
        <begin position="154"/>
        <end position="241"/>
    </location>
</feature>
<keyword evidence="2" id="KW-0597">Phosphoprotein</keyword>
<evidence type="ECO:0000259" key="5">
    <source>
        <dbReference type="Pfam" id="PF03088"/>
    </source>
</evidence>